<dbReference type="EMBL" id="GL945474">
    <property type="protein sequence ID" value="EGO04784.1"/>
    <property type="molecule type" value="Genomic_DNA"/>
</dbReference>
<dbReference type="InterPro" id="IPR043128">
    <property type="entry name" value="Rev_trsase/Diguanyl_cyclase"/>
</dbReference>
<dbReference type="OMA" id="HTISHVK"/>
<keyword evidence="2" id="KW-1185">Reference proteome</keyword>
<accession>F8PFX2</accession>
<organism evidence="2">
    <name type="scientific">Serpula lacrymans var. lacrymans (strain S7.3)</name>
    <name type="common">Dry rot fungus</name>
    <dbReference type="NCBI Taxonomy" id="936435"/>
    <lineage>
        <taxon>Eukaryota</taxon>
        <taxon>Fungi</taxon>
        <taxon>Dikarya</taxon>
        <taxon>Basidiomycota</taxon>
        <taxon>Agaricomycotina</taxon>
        <taxon>Agaricomycetes</taxon>
        <taxon>Agaricomycetidae</taxon>
        <taxon>Boletales</taxon>
        <taxon>Coniophorineae</taxon>
        <taxon>Serpulaceae</taxon>
        <taxon>Serpula</taxon>
    </lineage>
</organism>
<feature type="non-terminal residue" evidence="1">
    <location>
        <position position="89"/>
    </location>
</feature>
<dbReference type="HOGENOM" id="CLU_000384_33_7_1"/>
<gene>
    <name evidence="1" type="ORF">SERLA73DRAFT_42568</name>
</gene>
<proteinExistence type="predicted"/>
<dbReference type="SUPFAM" id="SSF56672">
    <property type="entry name" value="DNA/RNA polymerases"/>
    <property type="match status" value="1"/>
</dbReference>
<sequence>IYLDYIIIYLDTLKDHEKHVILVLDILQQQKLYLGKKELHFLCKEMKVLEHIVNDSGIQMDPHKVDSVLKWKVSTNCNLLHGFLGSVGY</sequence>
<protein>
    <recommendedName>
        <fullName evidence="3">Reverse transcriptase domain-containing protein</fullName>
    </recommendedName>
</protein>
<evidence type="ECO:0008006" key="3">
    <source>
        <dbReference type="Google" id="ProtNLM"/>
    </source>
</evidence>
<feature type="non-terminal residue" evidence="1">
    <location>
        <position position="1"/>
    </location>
</feature>
<reference evidence="2" key="1">
    <citation type="journal article" date="2011" name="Science">
        <title>The plant cell wall-decomposing machinery underlies the functional diversity of forest fungi.</title>
        <authorList>
            <person name="Eastwood D.C."/>
            <person name="Floudas D."/>
            <person name="Binder M."/>
            <person name="Majcherczyk A."/>
            <person name="Schneider P."/>
            <person name="Aerts A."/>
            <person name="Asiegbu F.O."/>
            <person name="Baker S.E."/>
            <person name="Barry K."/>
            <person name="Bendiksby M."/>
            <person name="Blumentritt M."/>
            <person name="Coutinho P.M."/>
            <person name="Cullen D."/>
            <person name="de Vries R.P."/>
            <person name="Gathman A."/>
            <person name="Goodell B."/>
            <person name="Henrissat B."/>
            <person name="Ihrmark K."/>
            <person name="Kauserud H."/>
            <person name="Kohler A."/>
            <person name="LaButti K."/>
            <person name="Lapidus A."/>
            <person name="Lavin J.L."/>
            <person name="Lee Y.-H."/>
            <person name="Lindquist E."/>
            <person name="Lilly W."/>
            <person name="Lucas S."/>
            <person name="Morin E."/>
            <person name="Murat C."/>
            <person name="Oguiza J.A."/>
            <person name="Park J."/>
            <person name="Pisabarro A.G."/>
            <person name="Riley R."/>
            <person name="Rosling A."/>
            <person name="Salamov A."/>
            <person name="Schmidt O."/>
            <person name="Schmutz J."/>
            <person name="Skrede I."/>
            <person name="Stenlid J."/>
            <person name="Wiebenga A."/>
            <person name="Xie X."/>
            <person name="Kuees U."/>
            <person name="Hibbett D.S."/>
            <person name="Hoffmeister D."/>
            <person name="Hoegberg N."/>
            <person name="Martin F."/>
            <person name="Grigoriev I.V."/>
            <person name="Watkinson S.C."/>
        </authorList>
    </citation>
    <scope>NUCLEOTIDE SEQUENCE [LARGE SCALE GENOMIC DNA]</scope>
    <source>
        <strain evidence="2">strain S7.3</strain>
    </source>
</reference>
<name>F8PFX2_SERL3</name>
<dbReference type="Proteomes" id="UP000008063">
    <property type="component" value="Unassembled WGS sequence"/>
</dbReference>
<dbReference type="InterPro" id="IPR051320">
    <property type="entry name" value="Viral_Replic_Matur_Polypro"/>
</dbReference>
<dbReference type="STRING" id="936435.F8PFX2"/>
<dbReference type="PANTHER" id="PTHR33064">
    <property type="entry name" value="POL PROTEIN"/>
    <property type="match status" value="1"/>
</dbReference>
<dbReference type="InParanoid" id="F8PFX2"/>
<dbReference type="AlphaFoldDB" id="F8PFX2"/>
<dbReference type="Gene3D" id="3.30.70.270">
    <property type="match status" value="1"/>
</dbReference>
<evidence type="ECO:0000313" key="2">
    <source>
        <dbReference type="Proteomes" id="UP000008063"/>
    </source>
</evidence>
<dbReference type="PANTHER" id="PTHR33064:SF37">
    <property type="entry name" value="RIBONUCLEASE H"/>
    <property type="match status" value="1"/>
</dbReference>
<evidence type="ECO:0000313" key="1">
    <source>
        <dbReference type="EMBL" id="EGO04784.1"/>
    </source>
</evidence>
<dbReference type="InterPro" id="IPR043502">
    <property type="entry name" value="DNA/RNA_pol_sf"/>
</dbReference>